<dbReference type="Pfam" id="PF07730">
    <property type="entry name" value="HisKA_3"/>
    <property type="match status" value="1"/>
</dbReference>
<protein>
    <recommendedName>
        <fullName evidence="3">histidine kinase</fullName>
        <ecNumber evidence="3">2.7.13.3</ecNumber>
    </recommendedName>
</protein>
<dbReference type="Pfam" id="PF13675">
    <property type="entry name" value="PilJ"/>
    <property type="match status" value="1"/>
</dbReference>
<evidence type="ECO:0000256" key="5">
    <source>
        <dbReference type="ARBA" id="ARBA00022679"/>
    </source>
</evidence>
<evidence type="ECO:0000256" key="3">
    <source>
        <dbReference type="ARBA" id="ARBA00012438"/>
    </source>
</evidence>
<evidence type="ECO:0000256" key="6">
    <source>
        <dbReference type="ARBA" id="ARBA00022692"/>
    </source>
</evidence>
<evidence type="ECO:0000313" key="18">
    <source>
        <dbReference type="EMBL" id="MPR35559.1"/>
    </source>
</evidence>
<proteinExistence type="predicted"/>
<evidence type="ECO:0000256" key="2">
    <source>
        <dbReference type="ARBA" id="ARBA00004141"/>
    </source>
</evidence>
<evidence type="ECO:0000256" key="13">
    <source>
        <dbReference type="SAM" id="Coils"/>
    </source>
</evidence>
<keyword evidence="9" id="KW-0067">ATP-binding</keyword>
<comment type="caution">
    <text evidence="18">The sequence shown here is derived from an EMBL/GenBank/DDBJ whole genome shotgun (WGS) entry which is preliminary data.</text>
</comment>
<feature type="coiled-coil region" evidence="13">
    <location>
        <begin position="214"/>
        <end position="251"/>
    </location>
</feature>
<dbReference type="InterPro" id="IPR029095">
    <property type="entry name" value="NarX-like_N"/>
</dbReference>
<keyword evidence="11" id="KW-0902">Two-component regulatory system</keyword>
<name>A0A7C9BTG0_9BACT</name>
<dbReference type="EC" id="2.7.13.3" evidence="3"/>
<evidence type="ECO:0000259" key="16">
    <source>
        <dbReference type="Pfam" id="PF07730"/>
    </source>
</evidence>
<evidence type="ECO:0000256" key="12">
    <source>
        <dbReference type="ARBA" id="ARBA00023136"/>
    </source>
</evidence>
<dbReference type="EMBL" id="WHLY01000002">
    <property type="protein sequence ID" value="MPR35559.1"/>
    <property type="molecule type" value="Genomic_DNA"/>
</dbReference>
<reference evidence="18 19" key="1">
    <citation type="submission" date="2019-10" db="EMBL/GenBank/DDBJ databases">
        <title>Draft Genome Sequence of Cytophagaceae sp. SJW1-29.</title>
        <authorList>
            <person name="Choi A."/>
        </authorList>
    </citation>
    <scope>NUCLEOTIDE SEQUENCE [LARGE SCALE GENOMIC DNA]</scope>
    <source>
        <strain evidence="18 19">SJW1-29</strain>
    </source>
</reference>
<evidence type="ECO:0000259" key="17">
    <source>
        <dbReference type="Pfam" id="PF13675"/>
    </source>
</evidence>
<keyword evidence="4" id="KW-0597">Phosphoprotein</keyword>
<dbReference type="GO" id="GO:0000155">
    <property type="term" value="F:phosphorelay sensor kinase activity"/>
    <property type="evidence" value="ECO:0007669"/>
    <property type="project" value="InterPro"/>
</dbReference>
<feature type="transmembrane region" description="Helical" evidence="14">
    <location>
        <begin position="15"/>
        <end position="34"/>
    </location>
</feature>
<dbReference type="RefSeq" id="WP_152762724.1">
    <property type="nucleotide sequence ID" value="NZ_WHLY01000002.1"/>
</dbReference>
<comment type="catalytic activity">
    <reaction evidence="1">
        <text>ATP + protein L-histidine = ADP + protein N-phospho-L-histidine.</text>
        <dbReference type="EC" id="2.7.13.3"/>
    </reaction>
</comment>
<keyword evidence="7" id="KW-0547">Nucleotide-binding</keyword>
<keyword evidence="12 14" id="KW-0472">Membrane</keyword>
<feature type="domain" description="NarX-like N-terminal" evidence="17">
    <location>
        <begin position="38"/>
        <end position="147"/>
    </location>
</feature>
<keyword evidence="8 18" id="KW-0418">Kinase</keyword>
<evidence type="ECO:0000256" key="14">
    <source>
        <dbReference type="SAM" id="Phobius"/>
    </source>
</evidence>
<keyword evidence="19" id="KW-1185">Reference proteome</keyword>
<organism evidence="18 19">
    <name type="scientific">Salmonirosea aquatica</name>
    <dbReference type="NCBI Taxonomy" id="2654236"/>
    <lineage>
        <taxon>Bacteria</taxon>
        <taxon>Pseudomonadati</taxon>
        <taxon>Bacteroidota</taxon>
        <taxon>Cytophagia</taxon>
        <taxon>Cytophagales</taxon>
        <taxon>Spirosomataceae</taxon>
        <taxon>Salmonirosea</taxon>
    </lineage>
</organism>
<keyword evidence="13" id="KW-0175">Coiled coil</keyword>
<dbReference type="Gene3D" id="1.20.5.1930">
    <property type="match status" value="1"/>
</dbReference>
<evidence type="ECO:0000313" key="19">
    <source>
        <dbReference type="Proteomes" id="UP000479293"/>
    </source>
</evidence>
<dbReference type="InterPro" id="IPR036890">
    <property type="entry name" value="HATPase_C_sf"/>
</dbReference>
<dbReference type="Proteomes" id="UP000479293">
    <property type="component" value="Unassembled WGS sequence"/>
</dbReference>
<dbReference type="InterPro" id="IPR011712">
    <property type="entry name" value="Sig_transdc_His_kin_sub3_dim/P"/>
</dbReference>
<feature type="transmembrane region" description="Helical" evidence="14">
    <location>
        <begin position="185"/>
        <end position="207"/>
    </location>
</feature>
<accession>A0A7C9BTG0</accession>
<keyword evidence="5" id="KW-0808">Transferase</keyword>
<dbReference type="CDD" id="cd16917">
    <property type="entry name" value="HATPase_UhpB-NarQ-NarX-like"/>
    <property type="match status" value="1"/>
</dbReference>
<evidence type="ECO:0000256" key="1">
    <source>
        <dbReference type="ARBA" id="ARBA00000085"/>
    </source>
</evidence>
<dbReference type="PANTHER" id="PTHR24421">
    <property type="entry name" value="NITRATE/NITRITE SENSOR PROTEIN NARX-RELATED"/>
    <property type="match status" value="1"/>
</dbReference>
<dbReference type="InterPro" id="IPR003594">
    <property type="entry name" value="HATPase_dom"/>
</dbReference>
<comment type="subcellular location">
    <subcellularLocation>
        <location evidence="2">Membrane</location>
        <topology evidence="2">Multi-pass membrane protein</topology>
    </subcellularLocation>
</comment>
<dbReference type="GO" id="GO:0016020">
    <property type="term" value="C:membrane"/>
    <property type="evidence" value="ECO:0007669"/>
    <property type="project" value="UniProtKB-SubCell"/>
</dbReference>
<feature type="domain" description="Signal transduction histidine kinase subgroup 3 dimerisation and phosphoacceptor" evidence="16">
    <location>
        <begin position="274"/>
        <end position="339"/>
    </location>
</feature>
<evidence type="ECO:0000256" key="4">
    <source>
        <dbReference type="ARBA" id="ARBA00022553"/>
    </source>
</evidence>
<keyword evidence="10 14" id="KW-1133">Transmembrane helix</keyword>
<dbReference type="Pfam" id="PF02518">
    <property type="entry name" value="HATPase_c"/>
    <property type="match status" value="1"/>
</dbReference>
<dbReference type="SUPFAM" id="SSF55874">
    <property type="entry name" value="ATPase domain of HSP90 chaperone/DNA topoisomerase II/histidine kinase"/>
    <property type="match status" value="1"/>
</dbReference>
<evidence type="ECO:0000256" key="8">
    <source>
        <dbReference type="ARBA" id="ARBA00022777"/>
    </source>
</evidence>
<gene>
    <name evidence="18" type="ORF">GBK04_19950</name>
</gene>
<evidence type="ECO:0000256" key="9">
    <source>
        <dbReference type="ARBA" id="ARBA00022840"/>
    </source>
</evidence>
<feature type="domain" description="Histidine kinase/HSP90-like ATPase" evidence="15">
    <location>
        <begin position="379"/>
        <end position="473"/>
    </location>
</feature>
<dbReference type="PANTHER" id="PTHR24421:SF10">
    <property type="entry name" value="NITRATE_NITRITE SENSOR PROTEIN NARQ"/>
    <property type="match status" value="1"/>
</dbReference>
<dbReference type="GO" id="GO:0005524">
    <property type="term" value="F:ATP binding"/>
    <property type="evidence" value="ECO:0007669"/>
    <property type="project" value="UniProtKB-KW"/>
</dbReference>
<dbReference type="GO" id="GO:0046983">
    <property type="term" value="F:protein dimerization activity"/>
    <property type="evidence" value="ECO:0007669"/>
    <property type="project" value="InterPro"/>
</dbReference>
<evidence type="ECO:0000256" key="10">
    <source>
        <dbReference type="ARBA" id="ARBA00022989"/>
    </source>
</evidence>
<evidence type="ECO:0000256" key="7">
    <source>
        <dbReference type="ARBA" id="ARBA00022741"/>
    </source>
</evidence>
<keyword evidence="6 14" id="KW-0812">Transmembrane</keyword>
<dbReference type="Gene3D" id="3.30.565.10">
    <property type="entry name" value="Histidine kinase-like ATPase, C-terminal domain"/>
    <property type="match status" value="1"/>
</dbReference>
<evidence type="ECO:0000256" key="11">
    <source>
        <dbReference type="ARBA" id="ARBA00023012"/>
    </source>
</evidence>
<evidence type="ECO:0000259" key="15">
    <source>
        <dbReference type="Pfam" id="PF02518"/>
    </source>
</evidence>
<dbReference type="InterPro" id="IPR050482">
    <property type="entry name" value="Sensor_HK_TwoCompSys"/>
</dbReference>
<dbReference type="AlphaFoldDB" id="A0A7C9BTG0"/>
<sequence>MNPLDRQVAHRLTQYYILALALVAILTVSGLWFVKRTMRDLNDDGRVVNVAGRQRMLSQRLTKLAVLRIQDIPHADQSDFGNLLDLWHESHEQLRTGMLRMEKEYIVRKSPQLNMMFSQVQAVFEAMHENLKIIDSNQSTATQKAAALLVVLDKEHRFLNQMDAIVFRFDAESLERVQYLEHIEWVLTLATLTVLFLEGILVFRPVVNYTKRVIHRLTQSEEELRSTNEKLARTNTELLETQQKLVRTTEEKYQLQLAEETVRSAALLEGQEEERRRFARELHDGIGQMLTGLKLHVEKLRKIPFAEDKQKQRVEDLRNLLQETIQNTREVAFNLMPSVLGDFGLEAALQLLSDQTARSSGIDIRYTGKKDTGRLTPAQEIGLYRVAQEALNNAVKHAHAKRVEVIFERSPHEIRLIVRDNGRGFCENKKYSESSGSIIHNGIGNMKTRVRLLNGTFKIDSKKNKGSTIEVKIFG</sequence>